<sequence>MTDAELADVAKTIRNESDAKAEKTFIGFRIEGQTYSSYWANVSFDPDYQSTVIGLSASDYQTLTAMDLSGYTEQVGSWLRDGALGHVMVLYKKDGNYFIDSVFASGGRNTESYAAKSTPEGGIRLETPDNKFGEYYILKQDGTLEGWGENGKYMVLPPFRA</sequence>
<dbReference type="EMBL" id="UIDD01000009">
    <property type="protein sequence ID" value="SUQ64125.1"/>
    <property type="molecule type" value="Genomic_DNA"/>
</dbReference>
<name>A0A380T2F7_9PSED</name>
<accession>A0A380T2F7</accession>
<dbReference type="RefSeq" id="WP_208644390.1">
    <property type="nucleotide sequence ID" value="NZ_CBCSFG010000020.1"/>
</dbReference>
<gene>
    <name evidence="1" type="ORF">CCOS864_03579</name>
</gene>
<proteinExistence type="predicted"/>
<evidence type="ECO:0000313" key="1">
    <source>
        <dbReference type="EMBL" id="SUQ64125.1"/>
    </source>
</evidence>
<keyword evidence="2" id="KW-1185">Reference proteome</keyword>
<dbReference type="AlphaFoldDB" id="A0A380T2F7"/>
<dbReference type="Proteomes" id="UP000255177">
    <property type="component" value="Unassembled WGS sequence"/>
</dbReference>
<reference evidence="2" key="1">
    <citation type="submission" date="2018-07" db="EMBL/GenBank/DDBJ databases">
        <authorList>
            <person name="Blom J."/>
        </authorList>
    </citation>
    <scope>NUCLEOTIDE SEQUENCE [LARGE SCALE GENOMIC DNA]</scope>
    <source>
        <strain evidence="2">CCOS 864</strain>
    </source>
</reference>
<protein>
    <submittedName>
        <fullName evidence="1">Uncharacterized protein</fullName>
    </submittedName>
</protein>
<organism evidence="1 2">
    <name type="scientific">Pseudomonas wadenswilerensis</name>
    <dbReference type="NCBI Taxonomy" id="1785161"/>
    <lineage>
        <taxon>Bacteria</taxon>
        <taxon>Pseudomonadati</taxon>
        <taxon>Pseudomonadota</taxon>
        <taxon>Gammaproteobacteria</taxon>
        <taxon>Pseudomonadales</taxon>
        <taxon>Pseudomonadaceae</taxon>
        <taxon>Pseudomonas</taxon>
    </lineage>
</organism>
<evidence type="ECO:0000313" key="2">
    <source>
        <dbReference type="Proteomes" id="UP000255177"/>
    </source>
</evidence>